<keyword evidence="1" id="KW-0548">Nucleotidyltransferase</keyword>
<keyword evidence="1" id="KW-0808">Transferase</keyword>
<sequence>MAGTTAAAEAEVREVYSQLSIDEEEEVGLVFKEDEIQAEKGAKLNLQFCLVGSFLTDKAINFPAMKNTMAALWRPGKGICIKDLSPTLFLFQFFHEVDIQRVLDSGPWTFDQHLLIMKRLSTDEQPQSVSLFHTSFWIQVYNLPIGFLTAKVLQNIGNFIGEFQSSDANNFMGVWRNYMRIRVLLDVRKPLKRRMRLKKEGGEWMWIEFKYERLNIFCFICGLLGHTEKLCPKLYDCDLAAIPKPFGPGMKAPNRRNVMASGERWLRSGPLEGGEPLVGSCVTSGGSRVISETNPTIPDISIYNDSAGMEVNGNKELHMAVVVGKPTHSQRIAKGKDVEHAYNEDDLLKEGVFEFGQGMIVKETKRRRAQLGLEFTGGTEVDGPSNLMNIDVDPKNGLAVKLLKYGRTFIDVEVSNSEMGVWRVTGFYGYPESNRRRESWHLLRRLASLSTLPWVCLGDFNDLLDSSEKNGSRPHAAWKIHGFRSAISDAGLSDLGMVGYQFTWERGRGTVNWVEERLDRAFSSSSWRDKFPNAQVQSMEADSSDHLPIFLDPIHNFHSASRVSRFRFENLWLREADCEQIVRCSWDDTTDLLIQQKLSVCGLKLMNWGGHMVRDFRSRLKEYKTRMRTLRGRRDMVGLIEFTEVRKRYNELLHSHEIFWKQRAKALWLKEGDLNSRYFHSMASTRKKKNSIVKLRNAQGVWCADSGEIDTLIRTYFTELFSSNGSNSEAVISSVMTSITAEQNQILLAPFTDADVKEALFSMHPDKSPGPDGMNPAFYQKFWHIVGGDVSAACLYFIANKQFPLDLNKTFIVLIPKKAQPEVLADMRPIALCNVLYKIIAKMLANRLKLVLDSVIFDSQSAFVPGRAITDNILISAEIMHFLKRKRQGKKGVAALKIDMAKAYDRVEWDFLRAMMSKMGFADEWVHLVMLCVTTVSYSVLREGNEVGLIIPRRGLRQGDPLSPYLFLLCAEGFSSLIAKYEKAGLIHGVQVARKAPAISHLLFADDCFLFFRANQVEANLVKQVLCAYGNASGQKRSDVFRFVKEKVWKKLQGWNKQFLSRAGKEILLKTVAQAVPNFVMNIYLLPLELCKELEIMMNSFWWGNSRNHGRGINWMRWDALCKPKSAGGIGFKKLHAFNLAMLGKQGWKLMTKPNSLVAQILKARYYSRTSFAGATLGHNPSYAWRSIMAAKQVVIEGSRIRIGDGEQTFIGKDPWLPDSECGFINTLLSEQVKAAQVSSLMVPSTRTWDSDILNDIFNERDKNLIWQIPLSNRSNADSWYWMHEAKGVYTVRSSYKMLAPCLDIPSSSIWNQLWRLEVPSKVKHFMWRALTDVLPTTENLLKKYVEVPPACITCHASSESICHILLQCPFARTCWMTSSIGFFGDGSNLLLWLEALFNRYSLEQTQLAVMICWSLWQNRNAMVWRGKTSGVQQLLNSAGHFLFQWQSVRKHQFLFSQPSPIGHGAICWEPPLAGRLKCNVDAAMFASRGYIGLGNVIRDSNGAFVAARCCSIPGRFSARDAEALGVREALSWIKQLQLSNVTIEMDSLNVYNALVTNLSGPSSFSLIIEDCRALSNSIRDVSFSFVRRSANSVAHSVAQAGNSLSGHGEWRAVPPPFLIADLFGSSS</sequence>
<organism evidence="1 2">
    <name type="scientific">Citrus sinensis</name>
    <name type="common">Sweet orange</name>
    <name type="synonym">Citrus aurantium var. sinensis</name>
    <dbReference type="NCBI Taxonomy" id="2711"/>
    <lineage>
        <taxon>Eukaryota</taxon>
        <taxon>Viridiplantae</taxon>
        <taxon>Streptophyta</taxon>
        <taxon>Embryophyta</taxon>
        <taxon>Tracheophyta</taxon>
        <taxon>Spermatophyta</taxon>
        <taxon>Magnoliopsida</taxon>
        <taxon>eudicotyledons</taxon>
        <taxon>Gunneridae</taxon>
        <taxon>Pentapetalae</taxon>
        <taxon>rosids</taxon>
        <taxon>malvids</taxon>
        <taxon>Sapindales</taxon>
        <taxon>Rutaceae</taxon>
        <taxon>Aurantioideae</taxon>
        <taxon>Citrus</taxon>
    </lineage>
</organism>
<protein>
    <submittedName>
        <fullName evidence="1">Reverse transcriptase domain-containing protein</fullName>
    </submittedName>
</protein>
<dbReference type="Proteomes" id="UP000829398">
    <property type="component" value="Chromosome 5"/>
</dbReference>
<keyword evidence="2" id="KW-1185">Reference proteome</keyword>
<proteinExistence type="predicted"/>
<evidence type="ECO:0000313" key="2">
    <source>
        <dbReference type="Proteomes" id="UP000829398"/>
    </source>
</evidence>
<name>A0ACB8K7U7_CITSI</name>
<reference evidence="2" key="1">
    <citation type="journal article" date="2023" name="Hortic. Res.">
        <title>A chromosome-level phased genome enabling allele-level studies in sweet orange: a case study on citrus Huanglongbing tolerance.</title>
        <authorList>
            <person name="Wu B."/>
            <person name="Yu Q."/>
            <person name="Deng Z."/>
            <person name="Duan Y."/>
            <person name="Luo F."/>
            <person name="Gmitter F. Jr."/>
        </authorList>
    </citation>
    <scope>NUCLEOTIDE SEQUENCE [LARGE SCALE GENOMIC DNA]</scope>
    <source>
        <strain evidence="2">cv. Valencia</strain>
    </source>
</reference>
<comment type="caution">
    <text evidence="1">The sequence shown here is derived from an EMBL/GenBank/DDBJ whole genome shotgun (WGS) entry which is preliminary data.</text>
</comment>
<accession>A0ACB8K7U7</accession>
<dbReference type="EMBL" id="CM039174">
    <property type="protein sequence ID" value="KAH9750456.1"/>
    <property type="molecule type" value="Genomic_DNA"/>
</dbReference>
<keyword evidence="1" id="KW-0695">RNA-directed DNA polymerase</keyword>
<gene>
    <name evidence="1" type="ORF">KPL71_013892</name>
</gene>
<evidence type="ECO:0000313" key="1">
    <source>
        <dbReference type="EMBL" id="KAH9750456.1"/>
    </source>
</evidence>